<dbReference type="VEuPathDB" id="FungiDB:LEMA_P074400.1"/>
<dbReference type="Proteomes" id="UP000002668">
    <property type="component" value="Genome"/>
</dbReference>
<protein>
    <submittedName>
        <fullName evidence="1">Predicted protein</fullName>
    </submittedName>
</protein>
<accession>E5A8A6</accession>
<evidence type="ECO:0000313" key="1">
    <source>
        <dbReference type="EMBL" id="CBX99851.1"/>
    </source>
</evidence>
<proteinExistence type="predicted"/>
<dbReference type="EMBL" id="FP929137">
    <property type="protein sequence ID" value="CBX99851.1"/>
    <property type="molecule type" value="Genomic_DNA"/>
</dbReference>
<sequence length="52" mass="5581">MDHIVLERVAPRIGARTPIFSAKQSAVGEKFPSKVGELCASLSAPPQHLLLL</sequence>
<dbReference type="HOGENOM" id="CLU_3087687_0_0_1"/>
<dbReference type="AlphaFoldDB" id="E5A8A6"/>
<organism evidence="2">
    <name type="scientific">Leptosphaeria maculans (strain JN3 / isolate v23.1.3 / race Av1-4-5-6-7-8)</name>
    <name type="common">Blackleg fungus</name>
    <name type="synonym">Phoma lingam</name>
    <dbReference type="NCBI Taxonomy" id="985895"/>
    <lineage>
        <taxon>Eukaryota</taxon>
        <taxon>Fungi</taxon>
        <taxon>Dikarya</taxon>
        <taxon>Ascomycota</taxon>
        <taxon>Pezizomycotina</taxon>
        <taxon>Dothideomycetes</taxon>
        <taxon>Pleosporomycetidae</taxon>
        <taxon>Pleosporales</taxon>
        <taxon>Pleosporineae</taxon>
        <taxon>Leptosphaeriaceae</taxon>
        <taxon>Plenodomus</taxon>
        <taxon>Plenodomus lingam/Leptosphaeria maculans species complex</taxon>
    </lineage>
</organism>
<reference evidence="2" key="1">
    <citation type="journal article" date="2011" name="Nat. Commun.">
        <title>Effector diversification within compartments of the Leptosphaeria maculans genome affected by Repeat-Induced Point mutations.</title>
        <authorList>
            <person name="Rouxel T."/>
            <person name="Grandaubert J."/>
            <person name="Hane J.K."/>
            <person name="Hoede C."/>
            <person name="van de Wouw A.P."/>
            <person name="Couloux A."/>
            <person name="Dominguez V."/>
            <person name="Anthouard V."/>
            <person name="Bally P."/>
            <person name="Bourras S."/>
            <person name="Cozijnsen A.J."/>
            <person name="Ciuffetti L.M."/>
            <person name="Degrave A."/>
            <person name="Dilmaghani A."/>
            <person name="Duret L."/>
            <person name="Fudal I."/>
            <person name="Goodwin S.B."/>
            <person name="Gout L."/>
            <person name="Glaser N."/>
            <person name="Linglin J."/>
            <person name="Kema G.H.J."/>
            <person name="Lapalu N."/>
            <person name="Lawrence C.B."/>
            <person name="May K."/>
            <person name="Meyer M."/>
            <person name="Ollivier B."/>
            <person name="Poulain J."/>
            <person name="Schoch C.L."/>
            <person name="Simon A."/>
            <person name="Spatafora J.W."/>
            <person name="Stachowiak A."/>
            <person name="Turgeon B.G."/>
            <person name="Tyler B.M."/>
            <person name="Vincent D."/>
            <person name="Weissenbach J."/>
            <person name="Amselem J."/>
            <person name="Quesneville H."/>
            <person name="Oliver R.P."/>
            <person name="Wincker P."/>
            <person name="Balesdent M.-H."/>
            <person name="Howlett B.J."/>
        </authorList>
    </citation>
    <scope>NUCLEOTIDE SEQUENCE [LARGE SCALE GENOMIC DNA]</scope>
    <source>
        <strain evidence="2">JN3 / isolate v23.1.3 / race Av1-4-5-6-7-8</strain>
    </source>
</reference>
<dbReference type="InParanoid" id="E5A8A6"/>
<gene>
    <name evidence="1" type="ORF">LEMA_P074400.1</name>
</gene>
<keyword evidence="2" id="KW-1185">Reference proteome</keyword>
<name>E5A8A6_LEPMJ</name>
<evidence type="ECO:0000313" key="2">
    <source>
        <dbReference type="Proteomes" id="UP000002668"/>
    </source>
</evidence>